<dbReference type="InterPro" id="IPR002575">
    <property type="entry name" value="Aminoglycoside_PTrfase"/>
</dbReference>
<evidence type="ECO:0000313" key="3">
    <source>
        <dbReference type="Proteomes" id="UP001141619"/>
    </source>
</evidence>
<dbReference type="Pfam" id="PF13671">
    <property type="entry name" value="AAA_33"/>
    <property type="match status" value="1"/>
</dbReference>
<reference evidence="2" key="1">
    <citation type="submission" date="2022-08" db="EMBL/GenBank/DDBJ databases">
        <authorList>
            <person name="Vandamme P."/>
            <person name="Hettiarachchi A."/>
            <person name="Peeters C."/>
            <person name="Cnockaert M."/>
            <person name="Carlier A."/>
        </authorList>
    </citation>
    <scope>NUCLEOTIDE SEQUENCE</scope>
    <source>
        <strain evidence="2">LMG 31809</strain>
    </source>
</reference>
<dbReference type="InterPro" id="IPR027417">
    <property type="entry name" value="P-loop_NTPase"/>
</dbReference>
<dbReference type="SUPFAM" id="SSF56112">
    <property type="entry name" value="Protein kinase-like (PK-like)"/>
    <property type="match status" value="1"/>
</dbReference>
<organism evidence="2 3">
    <name type="scientific">Govanella unica</name>
    <dbReference type="NCBI Taxonomy" id="2975056"/>
    <lineage>
        <taxon>Bacteria</taxon>
        <taxon>Pseudomonadati</taxon>
        <taxon>Pseudomonadota</taxon>
        <taxon>Alphaproteobacteria</taxon>
        <taxon>Emcibacterales</taxon>
        <taxon>Govanellaceae</taxon>
        <taxon>Govanella</taxon>
    </lineage>
</organism>
<dbReference type="PANTHER" id="PTHR43883:SF1">
    <property type="entry name" value="GLUCONOKINASE"/>
    <property type="match status" value="1"/>
</dbReference>
<gene>
    <name evidence="2" type="ORF">NYP16_11135</name>
</gene>
<dbReference type="InterPro" id="IPR011009">
    <property type="entry name" value="Kinase-like_dom_sf"/>
</dbReference>
<dbReference type="Pfam" id="PF01636">
    <property type="entry name" value="APH"/>
    <property type="match status" value="1"/>
</dbReference>
<proteinExistence type="predicted"/>
<reference evidence="2" key="2">
    <citation type="journal article" date="2023" name="Syst. Appl. Microbiol.">
        <title>Govania unica gen. nov., sp. nov., a rare biosphere bacterium that represents a novel family in the class Alphaproteobacteria.</title>
        <authorList>
            <person name="Vandamme P."/>
            <person name="Peeters C."/>
            <person name="Hettiarachchi A."/>
            <person name="Cnockaert M."/>
            <person name="Carlier A."/>
        </authorList>
    </citation>
    <scope>NUCLEOTIDE SEQUENCE</scope>
    <source>
        <strain evidence="2">LMG 31809</strain>
    </source>
</reference>
<accession>A0A9X3TZ93</accession>
<dbReference type="Proteomes" id="UP001141619">
    <property type="component" value="Unassembled WGS sequence"/>
</dbReference>
<dbReference type="AlphaFoldDB" id="A0A9X3TZ93"/>
<dbReference type="Gene3D" id="3.90.1200.10">
    <property type="match status" value="1"/>
</dbReference>
<evidence type="ECO:0000313" key="2">
    <source>
        <dbReference type="EMBL" id="MDA5194504.1"/>
    </source>
</evidence>
<dbReference type="PANTHER" id="PTHR43883">
    <property type="entry name" value="SLR0207 PROTEIN"/>
    <property type="match status" value="1"/>
</dbReference>
<name>A0A9X3TZ93_9PROT</name>
<dbReference type="SUPFAM" id="SSF52540">
    <property type="entry name" value="P-loop containing nucleoside triphosphate hydrolases"/>
    <property type="match status" value="1"/>
</dbReference>
<keyword evidence="3" id="KW-1185">Reference proteome</keyword>
<dbReference type="Gene3D" id="3.40.50.300">
    <property type="entry name" value="P-loop containing nucleotide triphosphate hydrolases"/>
    <property type="match status" value="1"/>
</dbReference>
<comment type="caution">
    <text evidence="2">The sequence shown here is derived from an EMBL/GenBank/DDBJ whole genome shotgun (WGS) entry which is preliminary data.</text>
</comment>
<protein>
    <submittedName>
        <fullName evidence="2">AAA family ATPase</fullName>
    </submittedName>
</protein>
<dbReference type="InterPro" id="IPR052732">
    <property type="entry name" value="Cell-binding_unc_protein"/>
</dbReference>
<evidence type="ECO:0000259" key="1">
    <source>
        <dbReference type="Pfam" id="PF01636"/>
    </source>
</evidence>
<feature type="domain" description="Aminoglycoside phosphotransferase" evidence="1">
    <location>
        <begin position="65"/>
        <end position="289"/>
    </location>
</feature>
<dbReference type="EMBL" id="JANWOI010000004">
    <property type="protein sequence ID" value="MDA5194504.1"/>
    <property type="molecule type" value="Genomic_DNA"/>
</dbReference>
<sequence length="512" mass="55132">MKTAGSMQPHEKTQQDVIAFLADPASHGGAAVRVITTQISHLFLTPDRAYKLKRPVTLPFLDYAPLDARATACRHEMELNRRLAPGLYLGVVAVTREADGKLALDGSGEPVDWLIVMNRFPDEALASRMAASGSFTLRHAAELADVIAAFHGSLAPDQTQGSPDALKVAITDLRQTLDHSRNRELAARGQALADRLLTLTEVKAARIDARRTQGKVRLCHGDLHLGNIVMLDGIPRPFDGIEFSDAIATIDVLFDLAFAVMDLLAHDLPDHANLLLNRYLAATRDYDGLDLLPLYLGTRALIRVMSELMTGADDRALRYLAVADAVLSPAVPCLLAVGGLSGSGKSTVARALAPNLGPGPGAILLRSDEIRKRMEGVAPEVKLPESAYAPAVTRAMFDRLEADARTTLKAGLSVILDATHMSPRGRARAERIARDCGVTFQGLWLDVPDARLESRINGRVHDASDATLTVLRSQQTADLGAIHWTRIDGAGTIAEVITSARAALNVTIRRPA</sequence>
<dbReference type="RefSeq" id="WP_274944209.1">
    <property type="nucleotide sequence ID" value="NZ_JANWOI010000004.1"/>
</dbReference>